<keyword evidence="6" id="KW-1185">Reference proteome</keyword>
<evidence type="ECO:0000259" key="4">
    <source>
        <dbReference type="Pfam" id="PF00294"/>
    </source>
</evidence>
<reference evidence="6" key="1">
    <citation type="submission" date="2018-02" db="EMBL/GenBank/DDBJ databases">
        <authorList>
            <person name="Holder M.E."/>
            <person name="Ajami N.J."/>
            <person name="Petrosino J.F."/>
        </authorList>
    </citation>
    <scope>NUCLEOTIDE SEQUENCE [LARGE SCALE GENOMIC DNA]</scope>
    <source>
        <strain evidence="6">CCUG 47711</strain>
    </source>
</reference>
<protein>
    <submittedName>
        <fullName evidence="5">Carbohydrate kinase</fullName>
    </submittedName>
</protein>
<evidence type="ECO:0000256" key="3">
    <source>
        <dbReference type="ARBA" id="ARBA00022777"/>
    </source>
</evidence>
<keyword evidence="3 5" id="KW-0418">Kinase</keyword>
<comment type="similarity">
    <text evidence="1">Belongs to the carbohydrate kinase PfkB family.</text>
</comment>
<evidence type="ECO:0000313" key="5">
    <source>
        <dbReference type="EMBL" id="AVM42566.1"/>
    </source>
</evidence>
<dbReference type="PANTHER" id="PTHR43085:SF54">
    <property type="entry name" value="PUTATIVE-RELATED"/>
    <property type="match status" value="1"/>
</dbReference>
<gene>
    <name evidence="5" type="ORF">C5Q98_04735</name>
</gene>
<dbReference type="GO" id="GO:0016301">
    <property type="term" value="F:kinase activity"/>
    <property type="evidence" value="ECO:0007669"/>
    <property type="project" value="UniProtKB-KW"/>
</dbReference>
<evidence type="ECO:0000313" key="6">
    <source>
        <dbReference type="Proteomes" id="UP000237947"/>
    </source>
</evidence>
<dbReference type="CDD" id="cd01167">
    <property type="entry name" value="bac_FRK"/>
    <property type="match status" value="1"/>
</dbReference>
<dbReference type="InterPro" id="IPR050306">
    <property type="entry name" value="PfkB_Carbo_kinase"/>
</dbReference>
<evidence type="ECO:0000256" key="2">
    <source>
        <dbReference type="ARBA" id="ARBA00022679"/>
    </source>
</evidence>
<dbReference type="PANTHER" id="PTHR43085">
    <property type="entry name" value="HEXOKINASE FAMILY MEMBER"/>
    <property type="match status" value="1"/>
</dbReference>
<evidence type="ECO:0000256" key="1">
    <source>
        <dbReference type="ARBA" id="ARBA00010688"/>
    </source>
</evidence>
<feature type="domain" description="Carbohydrate kinase PfkB" evidence="4">
    <location>
        <begin position="10"/>
        <end position="332"/>
    </location>
</feature>
<dbReference type="PROSITE" id="PS00584">
    <property type="entry name" value="PFKB_KINASES_2"/>
    <property type="match status" value="1"/>
</dbReference>
<dbReference type="AlphaFoldDB" id="A0A2S0KNF7"/>
<sequence length="343" mass="38358">MSKMSKKYDLITLGELLIDFTISNEIKENANPETEIYAANPGGAPANVVACAQKLGLSTAFIGSVGADHFGEVLINTLQTINIDTFLIQKTEEAFTTLAFVSLDQNGDREFSFARKPGADMFISLNEDSKNALSNTNFFHFGSISLITEQSREATKLAVKTAKDNGAVISFDPNIRLDLWDSQKNLLDQVHWGLKNADIIKLSDDDLNCLTDILPENFIRDLFSHTDIKLILYTSGKEGSKAYYYDQVTNDLRFVFRKNEFEINAVDTTGAGDIFTGAFLSSLNLDQYNKTTNRENFQEWILDFKDLENHLDFANKFAGLSTLKHGGIPSIPSSEEFNEFYNV</sequence>
<organism evidence="5 6">
    <name type="scientific">Fastidiosipila sanguinis</name>
    <dbReference type="NCBI Taxonomy" id="236753"/>
    <lineage>
        <taxon>Bacteria</taxon>
        <taxon>Bacillati</taxon>
        <taxon>Bacillota</taxon>
        <taxon>Clostridia</taxon>
        <taxon>Eubacteriales</taxon>
        <taxon>Oscillospiraceae</taxon>
        <taxon>Fastidiosipila</taxon>
    </lineage>
</organism>
<dbReference type="Proteomes" id="UP000237947">
    <property type="component" value="Chromosome"/>
</dbReference>
<dbReference type="Pfam" id="PF00294">
    <property type="entry name" value="PfkB"/>
    <property type="match status" value="1"/>
</dbReference>
<dbReference type="InterPro" id="IPR029056">
    <property type="entry name" value="Ribokinase-like"/>
</dbReference>
<accession>A0A2S0KNF7</accession>
<keyword evidence="2" id="KW-0808">Transferase</keyword>
<dbReference type="SUPFAM" id="SSF53613">
    <property type="entry name" value="Ribokinase-like"/>
    <property type="match status" value="1"/>
</dbReference>
<proteinExistence type="inferred from homology"/>
<dbReference type="InterPro" id="IPR002173">
    <property type="entry name" value="Carboh/pur_kinase_PfkB_CS"/>
</dbReference>
<dbReference type="EMBL" id="CP027226">
    <property type="protein sequence ID" value="AVM42566.1"/>
    <property type="molecule type" value="Genomic_DNA"/>
</dbReference>
<name>A0A2S0KNF7_9FIRM</name>
<dbReference type="Gene3D" id="3.40.1190.20">
    <property type="match status" value="1"/>
</dbReference>
<dbReference type="KEGG" id="fsa:C5Q98_04735"/>
<dbReference type="InterPro" id="IPR011611">
    <property type="entry name" value="PfkB_dom"/>
</dbReference>